<proteinExistence type="predicted"/>
<dbReference type="InParanoid" id="A0A061EFR7"/>
<dbReference type="HOGENOM" id="CLU_2377002_0_0_1"/>
<dbReference type="Proteomes" id="UP000026915">
    <property type="component" value="Chromosome 4"/>
</dbReference>
<evidence type="ECO:0000313" key="1">
    <source>
        <dbReference type="EMBL" id="EOY03731.1"/>
    </source>
</evidence>
<protein>
    <submittedName>
        <fullName evidence="1">Uncharacterized protein</fullName>
    </submittedName>
</protein>
<sequence>MSASSPKEARHSPLYKNSFHLLLKSQPASTQNEMILNLLMRIDGKLTEQAMKITKIEEKLHQLAAFVHQNKGTKTPTSEAQATAAMTNSFVTSGY</sequence>
<keyword evidence="2" id="KW-1185">Reference proteome</keyword>
<dbReference type="EMBL" id="CM001882">
    <property type="protein sequence ID" value="EOY03731.1"/>
    <property type="molecule type" value="Genomic_DNA"/>
</dbReference>
<gene>
    <name evidence="1" type="ORF">TCM_018868</name>
</gene>
<dbReference type="AlphaFoldDB" id="A0A061EFR7"/>
<organism evidence="1 2">
    <name type="scientific">Theobroma cacao</name>
    <name type="common">Cacao</name>
    <name type="synonym">Cocoa</name>
    <dbReference type="NCBI Taxonomy" id="3641"/>
    <lineage>
        <taxon>Eukaryota</taxon>
        <taxon>Viridiplantae</taxon>
        <taxon>Streptophyta</taxon>
        <taxon>Embryophyta</taxon>
        <taxon>Tracheophyta</taxon>
        <taxon>Spermatophyta</taxon>
        <taxon>Magnoliopsida</taxon>
        <taxon>eudicotyledons</taxon>
        <taxon>Gunneridae</taxon>
        <taxon>Pentapetalae</taxon>
        <taxon>rosids</taxon>
        <taxon>malvids</taxon>
        <taxon>Malvales</taxon>
        <taxon>Malvaceae</taxon>
        <taxon>Byttnerioideae</taxon>
        <taxon>Theobroma</taxon>
    </lineage>
</organism>
<dbReference type="Gramene" id="EOY03731">
    <property type="protein sequence ID" value="EOY03731"/>
    <property type="gene ID" value="TCM_018868"/>
</dbReference>
<accession>A0A061EFR7</accession>
<evidence type="ECO:0000313" key="2">
    <source>
        <dbReference type="Proteomes" id="UP000026915"/>
    </source>
</evidence>
<reference evidence="1 2" key="1">
    <citation type="journal article" date="2013" name="Genome Biol.">
        <title>The genome sequence of the most widely cultivated cacao type and its use to identify candidate genes regulating pod color.</title>
        <authorList>
            <person name="Motamayor J.C."/>
            <person name="Mockaitis K."/>
            <person name="Schmutz J."/>
            <person name="Haiminen N."/>
            <person name="Iii D.L."/>
            <person name="Cornejo O."/>
            <person name="Findley S.D."/>
            <person name="Zheng P."/>
            <person name="Utro F."/>
            <person name="Royaert S."/>
            <person name="Saski C."/>
            <person name="Jenkins J."/>
            <person name="Podicheti R."/>
            <person name="Zhao M."/>
            <person name="Scheffler B.E."/>
            <person name="Stack J.C."/>
            <person name="Feltus F.A."/>
            <person name="Mustiga G.M."/>
            <person name="Amores F."/>
            <person name="Phillips W."/>
            <person name="Marelli J.P."/>
            <person name="May G.D."/>
            <person name="Shapiro H."/>
            <person name="Ma J."/>
            <person name="Bustamante C.D."/>
            <person name="Schnell R.J."/>
            <person name="Main D."/>
            <person name="Gilbert D."/>
            <person name="Parida L."/>
            <person name="Kuhn D.N."/>
        </authorList>
    </citation>
    <scope>NUCLEOTIDE SEQUENCE [LARGE SCALE GENOMIC DNA]</scope>
    <source>
        <strain evidence="2">cv. Matina 1-6</strain>
    </source>
</reference>
<name>A0A061EFR7_THECC</name>